<sequence>MTAPTSKTRPATRGYTTLWGTTDRIASAVEDPDPKRGRPAQVDGVLPSRRATSVVSREVGDAVA</sequence>
<feature type="region of interest" description="Disordered" evidence="1">
    <location>
        <begin position="1"/>
        <end position="64"/>
    </location>
</feature>
<evidence type="ECO:0000313" key="3">
    <source>
        <dbReference type="Proteomes" id="UP001500002"/>
    </source>
</evidence>
<accession>A0ABP4Y7R0</accession>
<evidence type="ECO:0000313" key="2">
    <source>
        <dbReference type="EMBL" id="GAA1800534.1"/>
    </source>
</evidence>
<feature type="compositionally biased region" description="Polar residues" evidence="1">
    <location>
        <begin position="1"/>
        <end position="20"/>
    </location>
</feature>
<gene>
    <name evidence="2" type="ORF">GCM10009749_05520</name>
</gene>
<proteinExistence type="predicted"/>
<dbReference type="EMBL" id="BAAANJ010000001">
    <property type="protein sequence ID" value="GAA1800534.1"/>
    <property type="molecule type" value="Genomic_DNA"/>
</dbReference>
<reference evidence="3" key="1">
    <citation type="journal article" date="2019" name="Int. J. Syst. Evol. Microbiol.">
        <title>The Global Catalogue of Microorganisms (GCM) 10K type strain sequencing project: providing services to taxonomists for standard genome sequencing and annotation.</title>
        <authorList>
            <consortium name="The Broad Institute Genomics Platform"/>
            <consortium name="The Broad Institute Genome Sequencing Center for Infectious Disease"/>
            <person name="Wu L."/>
            <person name="Ma J."/>
        </authorList>
    </citation>
    <scope>NUCLEOTIDE SEQUENCE [LARGE SCALE GENOMIC DNA]</scope>
    <source>
        <strain evidence="3">JCM 14322</strain>
    </source>
</reference>
<name>A0ABP4Y7R0_9MICO</name>
<protein>
    <submittedName>
        <fullName evidence="2">Uncharacterized protein</fullName>
    </submittedName>
</protein>
<comment type="caution">
    <text evidence="2">The sequence shown here is derived from an EMBL/GenBank/DDBJ whole genome shotgun (WGS) entry which is preliminary data.</text>
</comment>
<organism evidence="2 3">
    <name type="scientific">Agromyces neolithicus</name>
    <dbReference type="NCBI Taxonomy" id="269420"/>
    <lineage>
        <taxon>Bacteria</taxon>
        <taxon>Bacillati</taxon>
        <taxon>Actinomycetota</taxon>
        <taxon>Actinomycetes</taxon>
        <taxon>Micrococcales</taxon>
        <taxon>Microbacteriaceae</taxon>
        <taxon>Agromyces</taxon>
    </lineage>
</organism>
<evidence type="ECO:0000256" key="1">
    <source>
        <dbReference type="SAM" id="MobiDB-lite"/>
    </source>
</evidence>
<dbReference type="Proteomes" id="UP001500002">
    <property type="component" value="Unassembled WGS sequence"/>
</dbReference>
<keyword evidence="3" id="KW-1185">Reference proteome</keyword>